<evidence type="ECO:0000313" key="1">
    <source>
        <dbReference type="EMBL" id="MBE1553830.1"/>
    </source>
</evidence>
<protein>
    <recommendedName>
        <fullName evidence="3">Lipoprotein</fullName>
    </recommendedName>
</protein>
<dbReference type="AlphaFoldDB" id="A0A927RBY2"/>
<evidence type="ECO:0000313" key="2">
    <source>
        <dbReference type="Proteomes" id="UP000658225"/>
    </source>
</evidence>
<dbReference type="PROSITE" id="PS51257">
    <property type="entry name" value="PROKAR_LIPOPROTEIN"/>
    <property type="match status" value="1"/>
</dbReference>
<keyword evidence="2" id="KW-1185">Reference proteome</keyword>
<reference evidence="1" key="1">
    <citation type="submission" date="2020-10" db="EMBL/GenBank/DDBJ databases">
        <title>Genomic Encyclopedia of Type Strains, Phase IV (KMG-IV): sequencing the most valuable type-strain genomes for metagenomic binning, comparative biology and taxonomic classification.</title>
        <authorList>
            <person name="Goeker M."/>
        </authorList>
    </citation>
    <scope>NUCLEOTIDE SEQUENCE</scope>
    <source>
        <strain evidence="1">DSM 13886</strain>
    </source>
</reference>
<dbReference type="RefSeq" id="WP_192597637.1">
    <property type="nucleotide sequence ID" value="NZ_JADBEL010000003.1"/>
</dbReference>
<organism evidence="1 2">
    <name type="scientific">Sporosarcina limicola</name>
    <dbReference type="NCBI Taxonomy" id="34101"/>
    <lineage>
        <taxon>Bacteria</taxon>
        <taxon>Bacillati</taxon>
        <taxon>Bacillota</taxon>
        <taxon>Bacilli</taxon>
        <taxon>Bacillales</taxon>
        <taxon>Caryophanaceae</taxon>
        <taxon>Sporosarcina</taxon>
    </lineage>
</organism>
<dbReference type="Proteomes" id="UP000658225">
    <property type="component" value="Unassembled WGS sequence"/>
</dbReference>
<evidence type="ECO:0008006" key="3">
    <source>
        <dbReference type="Google" id="ProtNLM"/>
    </source>
</evidence>
<gene>
    <name evidence="1" type="ORF">H4683_000904</name>
</gene>
<comment type="caution">
    <text evidence="1">The sequence shown here is derived from an EMBL/GenBank/DDBJ whole genome shotgun (WGS) entry which is preliminary data.</text>
</comment>
<accession>A0A927RBY2</accession>
<sequence>MTILKNSIFISVFALLLSSCSNSTSLKRDPDVEIVKGCPDAEIEWVDMLMIDDIKYEHHFPEPVAEIFPITIDKGRELGKVTYEMANNACSNHKMQNGDAAQLKVGTIIYEIKGYPTSLILAANDDVYVADTNKQAKTAGELYPMDKLVKNIYIESTEDGKRMHTFPQSSKEKFLAAFYELKLEDVQSLIDGDKLEGTRVFLEIELNNGASFRQLYWADSNTFHKGAIGNDEIKEIIHYEVLKSNGEL</sequence>
<name>A0A927RBY2_9BACL</name>
<proteinExistence type="predicted"/>
<dbReference type="EMBL" id="JADBEL010000003">
    <property type="protein sequence ID" value="MBE1553830.1"/>
    <property type="molecule type" value="Genomic_DNA"/>
</dbReference>